<evidence type="ECO:0000259" key="4">
    <source>
        <dbReference type="PROSITE" id="PS50893"/>
    </source>
</evidence>
<dbReference type="InterPro" id="IPR003439">
    <property type="entry name" value="ABC_transporter-like_ATP-bd"/>
</dbReference>
<accession>A0A3B0RWL7</accession>
<dbReference type="Gene3D" id="3.40.50.300">
    <property type="entry name" value="P-loop containing nucleotide triphosphate hydrolases"/>
    <property type="match status" value="1"/>
</dbReference>
<evidence type="ECO:0000313" key="5">
    <source>
        <dbReference type="EMBL" id="VAV92778.1"/>
    </source>
</evidence>
<keyword evidence="1" id="KW-0813">Transport</keyword>
<dbReference type="AlphaFoldDB" id="A0A3B0RWL7"/>
<organism evidence="5">
    <name type="scientific">hydrothermal vent metagenome</name>
    <dbReference type="NCBI Taxonomy" id="652676"/>
    <lineage>
        <taxon>unclassified sequences</taxon>
        <taxon>metagenomes</taxon>
        <taxon>ecological metagenomes</taxon>
    </lineage>
</organism>
<evidence type="ECO:0000256" key="1">
    <source>
        <dbReference type="ARBA" id="ARBA00022448"/>
    </source>
</evidence>
<dbReference type="GO" id="GO:0005524">
    <property type="term" value="F:ATP binding"/>
    <property type="evidence" value="ECO:0007669"/>
    <property type="project" value="UniProtKB-KW"/>
</dbReference>
<dbReference type="EMBL" id="UOEK01000031">
    <property type="protein sequence ID" value="VAV92778.1"/>
    <property type="molecule type" value="Genomic_DNA"/>
</dbReference>
<feature type="domain" description="ABC transporter" evidence="4">
    <location>
        <begin position="6"/>
        <end position="211"/>
    </location>
</feature>
<dbReference type="PANTHER" id="PTHR42939:SF1">
    <property type="entry name" value="ABC TRANSPORTER ATP-BINDING PROTEIN ALBC-RELATED"/>
    <property type="match status" value="1"/>
</dbReference>
<dbReference type="InterPro" id="IPR027417">
    <property type="entry name" value="P-loop_NTPase"/>
</dbReference>
<dbReference type="InterPro" id="IPR003593">
    <property type="entry name" value="AAA+_ATPase"/>
</dbReference>
<sequence>MSAPLVSLQDVAFSAGKSLILRSVTLTVGEGEAVGLFGANGAGKTTLLRLVALLSRSTGGTVDILGSSSGTDLSLVRRRIGMIGHTPALYPTLSLLENLSFLVGMRGESVDRVGDALAEVGLGNVISRQARHCSHGMQRRAEIAYQILVRPDLLLLDEPHSALDGPAGELVEYLAASVVDRGGATLVVSHDRERVAQMTHRNVELVGGRLL</sequence>
<dbReference type="SUPFAM" id="SSF52540">
    <property type="entry name" value="P-loop containing nucleoside triphosphate hydrolases"/>
    <property type="match status" value="1"/>
</dbReference>
<keyword evidence="2" id="KW-0547">Nucleotide-binding</keyword>
<dbReference type="PROSITE" id="PS50893">
    <property type="entry name" value="ABC_TRANSPORTER_2"/>
    <property type="match status" value="1"/>
</dbReference>
<dbReference type="GO" id="GO:0016887">
    <property type="term" value="F:ATP hydrolysis activity"/>
    <property type="evidence" value="ECO:0007669"/>
    <property type="project" value="InterPro"/>
</dbReference>
<evidence type="ECO:0000256" key="2">
    <source>
        <dbReference type="ARBA" id="ARBA00022741"/>
    </source>
</evidence>
<dbReference type="PANTHER" id="PTHR42939">
    <property type="entry name" value="ABC TRANSPORTER ATP-BINDING PROTEIN ALBC-RELATED"/>
    <property type="match status" value="1"/>
</dbReference>
<reference evidence="5" key="1">
    <citation type="submission" date="2018-06" db="EMBL/GenBank/DDBJ databases">
        <authorList>
            <person name="Zhirakovskaya E."/>
        </authorList>
    </citation>
    <scope>NUCLEOTIDE SEQUENCE</scope>
</reference>
<protein>
    <recommendedName>
        <fullName evidence="4">ABC transporter domain-containing protein</fullName>
    </recommendedName>
</protein>
<evidence type="ECO:0000256" key="3">
    <source>
        <dbReference type="ARBA" id="ARBA00022840"/>
    </source>
</evidence>
<keyword evidence="3" id="KW-0067">ATP-binding</keyword>
<gene>
    <name evidence="5" type="ORF">MNBD_ACTINO02-2982</name>
</gene>
<dbReference type="SMART" id="SM00382">
    <property type="entry name" value="AAA"/>
    <property type="match status" value="1"/>
</dbReference>
<dbReference type="InterPro" id="IPR051782">
    <property type="entry name" value="ABC_Transporter_VariousFunc"/>
</dbReference>
<name>A0A3B0RWL7_9ZZZZ</name>
<proteinExistence type="predicted"/>
<dbReference type="Pfam" id="PF00005">
    <property type="entry name" value="ABC_tran"/>
    <property type="match status" value="1"/>
</dbReference>